<evidence type="ECO:0000256" key="2">
    <source>
        <dbReference type="ARBA" id="ARBA00004229"/>
    </source>
</evidence>
<keyword evidence="8" id="KW-0547">Nucleotide-binding</keyword>
<dbReference type="EC" id="2.7.1.71" evidence="5"/>
<protein>
    <recommendedName>
        <fullName evidence="5">shikimate kinase</fullName>
        <ecNumber evidence="5">2.7.1.71</ecNumber>
    </recommendedName>
</protein>
<evidence type="ECO:0000256" key="13">
    <source>
        <dbReference type="SAM" id="MobiDB-lite"/>
    </source>
</evidence>
<organism evidence="14 15">
    <name type="scientific">Eucalyptus globulus</name>
    <name type="common">Tasmanian blue gum</name>
    <dbReference type="NCBI Taxonomy" id="34317"/>
    <lineage>
        <taxon>Eukaryota</taxon>
        <taxon>Viridiplantae</taxon>
        <taxon>Streptophyta</taxon>
        <taxon>Embryophyta</taxon>
        <taxon>Tracheophyta</taxon>
        <taxon>Spermatophyta</taxon>
        <taxon>Magnoliopsida</taxon>
        <taxon>eudicotyledons</taxon>
        <taxon>Gunneridae</taxon>
        <taxon>Pentapetalae</taxon>
        <taxon>rosids</taxon>
        <taxon>malvids</taxon>
        <taxon>Myrtales</taxon>
        <taxon>Myrtaceae</taxon>
        <taxon>Myrtoideae</taxon>
        <taxon>Eucalypteae</taxon>
        <taxon>Eucalyptus</taxon>
    </lineage>
</organism>
<dbReference type="InterPro" id="IPR023000">
    <property type="entry name" value="Shikimate_kinase_CS"/>
</dbReference>
<gene>
    <name evidence="14" type="ORF">ACJRO7_024561</name>
</gene>
<dbReference type="Gene3D" id="3.40.50.300">
    <property type="entry name" value="P-loop containing nucleotide triphosphate hydrolases"/>
    <property type="match status" value="1"/>
</dbReference>
<dbReference type="PROSITE" id="PS01128">
    <property type="entry name" value="SHIKIMATE_KINASE"/>
    <property type="match status" value="1"/>
</dbReference>
<name>A0ABD3KAG8_EUCGL</name>
<dbReference type="EMBL" id="JBJKBG010000006">
    <property type="protein sequence ID" value="KAL3735450.1"/>
    <property type="molecule type" value="Genomic_DNA"/>
</dbReference>
<evidence type="ECO:0000256" key="11">
    <source>
        <dbReference type="ARBA" id="ARBA00023141"/>
    </source>
</evidence>
<dbReference type="PRINTS" id="PR01100">
    <property type="entry name" value="SHIKIMTKNASE"/>
</dbReference>
<evidence type="ECO:0000256" key="12">
    <source>
        <dbReference type="ARBA" id="ARBA00048567"/>
    </source>
</evidence>
<dbReference type="PANTHER" id="PTHR21087">
    <property type="entry name" value="SHIKIMATE KINASE"/>
    <property type="match status" value="1"/>
</dbReference>
<dbReference type="GO" id="GO:0004765">
    <property type="term" value="F:shikimate kinase activity"/>
    <property type="evidence" value="ECO:0007669"/>
    <property type="project" value="UniProtKB-EC"/>
</dbReference>
<comment type="function">
    <text evidence="1">Catalyzes the specific phosphorylation of the 3-hydroxyl group of shikimic acid using ATP as a cosubstrate.</text>
</comment>
<evidence type="ECO:0000256" key="9">
    <source>
        <dbReference type="ARBA" id="ARBA00022777"/>
    </source>
</evidence>
<dbReference type="InterPro" id="IPR031322">
    <property type="entry name" value="Shikimate/glucono_kinase"/>
</dbReference>
<evidence type="ECO:0000313" key="14">
    <source>
        <dbReference type="EMBL" id="KAL3735449.1"/>
    </source>
</evidence>
<dbReference type="GO" id="GO:0009073">
    <property type="term" value="P:aromatic amino acid family biosynthetic process"/>
    <property type="evidence" value="ECO:0007669"/>
    <property type="project" value="UniProtKB-KW"/>
</dbReference>
<dbReference type="InterPro" id="IPR000623">
    <property type="entry name" value="Shikimate_kinase/TSH1"/>
</dbReference>
<dbReference type="FunFam" id="3.40.50.300:FF:001033">
    <property type="entry name" value="Shikimate kinase 2, chloroplastic"/>
    <property type="match status" value="1"/>
</dbReference>
<dbReference type="GO" id="GO:0008652">
    <property type="term" value="P:amino acid biosynthetic process"/>
    <property type="evidence" value="ECO:0007669"/>
    <property type="project" value="UniProtKB-KW"/>
</dbReference>
<keyword evidence="11" id="KW-0057">Aromatic amino acid biosynthesis</keyword>
<dbReference type="InterPro" id="IPR027417">
    <property type="entry name" value="P-loop_NTPase"/>
</dbReference>
<evidence type="ECO:0000313" key="15">
    <source>
        <dbReference type="Proteomes" id="UP001634007"/>
    </source>
</evidence>
<dbReference type="PANTHER" id="PTHR21087:SF20">
    <property type="entry name" value="SHIKIMATE KINASE"/>
    <property type="match status" value="1"/>
</dbReference>
<comment type="subcellular location">
    <subcellularLocation>
        <location evidence="2">Plastid</location>
        <location evidence="2">Chloroplast</location>
    </subcellularLocation>
</comment>
<dbReference type="GO" id="GO:0009507">
    <property type="term" value="C:chloroplast"/>
    <property type="evidence" value="ECO:0007669"/>
    <property type="project" value="UniProtKB-SubCell"/>
</dbReference>
<keyword evidence="9" id="KW-0418">Kinase</keyword>
<dbReference type="Proteomes" id="UP001634007">
    <property type="component" value="Unassembled WGS sequence"/>
</dbReference>
<evidence type="ECO:0000256" key="3">
    <source>
        <dbReference type="ARBA" id="ARBA00004842"/>
    </source>
</evidence>
<sequence>MEAAACGPALQFPPPVRLNGNGGRQSDRLPSPRRSNLRLVTVRDSRRKPEFLRQRKPPVGLLQSRECSQVVPALEAGCLRASSNGNWLLKTKAQEVSLCLDGRSIFLVGMMGSGKTTVGKILSEALGYTFVDSDKYVEQAIGQDSVTQIFKQRGECIFRDYESDALRKLSFTPQQVVATGGGAVVRPINWKYIKQGVSVFLDVPLDALARRIAAVGTASRPLLHFESGDPYTQAFVGLFTLSKKRAESYASADVKVSILDLAANLGVEDVLDVTPKAIAIEVLVQIEKFLQGNDVSRRMFP</sequence>
<feature type="region of interest" description="Disordered" evidence="13">
    <location>
        <begin position="12"/>
        <end position="34"/>
    </location>
</feature>
<dbReference type="HAMAP" id="MF_00109">
    <property type="entry name" value="Shikimate_kinase"/>
    <property type="match status" value="1"/>
</dbReference>
<evidence type="ECO:0000256" key="8">
    <source>
        <dbReference type="ARBA" id="ARBA00022741"/>
    </source>
</evidence>
<evidence type="ECO:0000256" key="4">
    <source>
        <dbReference type="ARBA" id="ARBA00006997"/>
    </source>
</evidence>
<evidence type="ECO:0000256" key="5">
    <source>
        <dbReference type="ARBA" id="ARBA00012154"/>
    </source>
</evidence>
<evidence type="ECO:0000256" key="7">
    <source>
        <dbReference type="ARBA" id="ARBA00022679"/>
    </source>
</evidence>
<comment type="catalytic activity">
    <reaction evidence="12">
        <text>shikimate + ATP = 3-phosphoshikimate + ADP + H(+)</text>
        <dbReference type="Rhea" id="RHEA:13121"/>
        <dbReference type="ChEBI" id="CHEBI:15378"/>
        <dbReference type="ChEBI" id="CHEBI:30616"/>
        <dbReference type="ChEBI" id="CHEBI:36208"/>
        <dbReference type="ChEBI" id="CHEBI:145989"/>
        <dbReference type="ChEBI" id="CHEBI:456216"/>
        <dbReference type="EC" id="2.7.1.71"/>
    </reaction>
</comment>
<evidence type="ECO:0000256" key="1">
    <source>
        <dbReference type="ARBA" id="ARBA00002641"/>
    </source>
</evidence>
<proteinExistence type="inferred from homology"/>
<keyword evidence="10" id="KW-0067">ATP-binding</keyword>
<accession>A0ABD3KAG8</accession>
<keyword evidence="7" id="KW-0808">Transferase</keyword>
<comment type="pathway">
    <text evidence="3">Metabolic intermediate biosynthesis; chorismate biosynthesis; chorismate from D-erythrose 4-phosphate and phosphoenolpyruvate: step 5/7.</text>
</comment>
<keyword evidence="6" id="KW-0028">Amino-acid biosynthesis</keyword>
<dbReference type="GO" id="GO:0005524">
    <property type="term" value="F:ATP binding"/>
    <property type="evidence" value="ECO:0007669"/>
    <property type="project" value="UniProtKB-KW"/>
</dbReference>
<reference evidence="14 15" key="1">
    <citation type="submission" date="2024-11" db="EMBL/GenBank/DDBJ databases">
        <title>Chromosome-level genome assembly of Eucalyptus globulus Labill. provides insights into its genome evolution.</title>
        <authorList>
            <person name="Li X."/>
        </authorList>
    </citation>
    <scope>NUCLEOTIDE SEQUENCE [LARGE SCALE GENOMIC DNA]</scope>
    <source>
        <strain evidence="14">CL2024</strain>
        <tissue evidence="14">Fresh tender leaves</tissue>
    </source>
</reference>
<comment type="similarity">
    <text evidence="4">Belongs to the shikimate kinase family.</text>
</comment>
<dbReference type="CDD" id="cd00464">
    <property type="entry name" value="SK"/>
    <property type="match status" value="1"/>
</dbReference>
<dbReference type="AlphaFoldDB" id="A0ABD3KAG8"/>
<evidence type="ECO:0000256" key="6">
    <source>
        <dbReference type="ARBA" id="ARBA00022605"/>
    </source>
</evidence>
<comment type="caution">
    <text evidence="14">The sequence shown here is derived from an EMBL/GenBank/DDBJ whole genome shotgun (WGS) entry which is preliminary data.</text>
</comment>
<evidence type="ECO:0000256" key="10">
    <source>
        <dbReference type="ARBA" id="ARBA00022840"/>
    </source>
</evidence>
<dbReference type="EMBL" id="JBJKBG010000006">
    <property type="protein sequence ID" value="KAL3735449.1"/>
    <property type="molecule type" value="Genomic_DNA"/>
</dbReference>
<keyword evidence="15" id="KW-1185">Reference proteome</keyword>
<dbReference type="SUPFAM" id="SSF52540">
    <property type="entry name" value="P-loop containing nucleoside triphosphate hydrolases"/>
    <property type="match status" value="1"/>
</dbReference>
<dbReference type="Pfam" id="PF01202">
    <property type="entry name" value="SKI"/>
    <property type="match status" value="1"/>
</dbReference>